<accession>A0AAX3T324</accession>
<dbReference type="GO" id="GO:0016787">
    <property type="term" value="F:hydrolase activity"/>
    <property type="evidence" value="ECO:0007669"/>
    <property type="project" value="UniProtKB-KW"/>
</dbReference>
<protein>
    <submittedName>
        <fullName evidence="3">Serine hydrolase</fullName>
        <ecNumber evidence="3">3.1.1.103</ecNumber>
    </submittedName>
</protein>
<keyword evidence="1" id="KW-0732">Signal</keyword>
<dbReference type="SUPFAM" id="SSF56601">
    <property type="entry name" value="beta-lactamase/transpeptidase-like"/>
    <property type="match status" value="1"/>
</dbReference>
<dbReference type="PANTHER" id="PTHR46825">
    <property type="entry name" value="D-ALANYL-D-ALANINE-CARBOXYPEPTIDASE/ENDOPEPTIDASE AMPH"/>
    <property type="match status" value="1"/>
</dbReference>
<feature type="domain" description="Beta-lactamase-related" evidence="2">
    <location>
        <begin position="59"/>
        <end position="374"/>
    </location>
</feature>
<dbReference type="InterPro" id="IPR001466">
    <property type="entry name" value="Beta-lactam-related"/>
</dbReference>
<dbReference type="InterPro" id="IPR012338">
    <property type="entry name" value="Beta-lactam/transpept-like"/>
</dbReference>
<dbReference type="InterPro" id="IPR050491">
    <property type="entry name" value="AmpC-like"/>
</dbReference>
<feature type="signal peptide" evidence="1">
    <location>
        <begin position="1"/>
        <end position="21"/>
    </location>
</feature>
<gene>
    <name evidence="3" type="ORF">P9A14_13645</name>
</gene>
<dbReference type="PANTHER" id="PTHR46825:SF7">
    <property type="entry name" value="D-ALANYL-D-ALANINE CARBOXYPEPTIDASE"/>
    <property type="match status" value="1"/>
</dbReference>
<evidence type="ECO:0000256" key="1">
    <source>
        <dbReference type="SAM" id="SignalP"/>
    </source>
</evidence>
<dbReference type="AlphaFoldDB" id="A0AAX3T324"/>
<evidence type="ECO:0000313" key="3">
    <source>
        <dbReference type="EMBL" id="WFP23227.1"/>
    </source>
</evidence>
<feature type="chain" id="PRO_5043713346" evidence="1">
    <location>
        <begin position="22"/>
        <end position="398"/>
    </location>
</feature>
<dbReference type="Pfam" id="PF00144">
    <property type="entry name" value="Beta-lactamase"/>
    <property type="match status" value="1"/>
</dbReference>
<proteinExistence type="predicted"/>
<reference evidence="3" key="1">
    <citation type="submission" date="2023-04" db="EMBL/GenBank/DDBJ databases">
        <title>Complete genome sequence of a phthalic acid esters degrading bacterial strain.</title>
        <authorList>
            <person name="Weng L."/>
            <person name="Jia Y."/>
            <person name="Ren L."/>
        </authorList>
    </citation>
    <scope>NUCLEOTIDE SEQUENCE</scope>
    <source>
        <strain evidence="3">RL-LY01</strain>
    </source>
</reference>
<dbReference type="Gene3D" id="3.40.710.10">
    <property type="entry name" value="DD-peptidase/beta-lactamase superfamily"/>
    <property type="match status" value="1"/>
</dbReference>
<evidence type="ECO:0000313" key="4">
    <source>
        <dbReference type="Proteomes" id="UP001213504"/>
    </source>
</evidence>
<dbReference type="EC" id="3.1.1.103" evidence="3"/>
<dbReference type="Proteomes" id="UP001213504">
    <property type="component" value="Chromosome"/>
</dbReference>
<dbReference type="RefSeq" id="WP_242697079.1">
    <property type="nucleotide sequence ID" value="NZ_CP121270.1"/>
</dbReference>
<name>A0AAX3T324_9ACTN</name>
<organism evidence="3 4">
    <name type="scientific">Gordonia hongkongensis</name>
    <dbReference type="NCBI Taxonomy" id="1701090"/>
    <lineage>
        <taxon>Bacteria</taxon>
        <taxon>Bacillati</taxon>
        <taxon>Actinomycetota</taxon>
        <taxon>Actinomycetes</taxon>
        <taxon>Mycobacteriales</taxon>
        <taxon>Gordoniaceae</taxon>
        <taxon>Gordonia</taxon>
    </lineage>
</organism>
<sequence>MSRKPVRATLLLRMTTLGAAAALGLVACSPAETASGAGSSTASVTGQPTSVPAAAAAAFQKAIDDTRAAGDFPGVIARVISPAGTWTGTSGVRAEGGDEPIEPGDHTRIGSLTKTMTATLLLQLVQEGRVSLDDPIDKYVAGAPNGFATLRQVADMTSGIPSYTASEAFDRKFFADPETVWTPAELVDTAKALPPSFPPGQGWEYSNTNYVLLGQVIEKVLAKPIGEVFTDRIFTPLGMDESSWPGGSVEIPDPHLDGLTDQGQPDGQTVNSTRWNPSFASTAGAVISTIDDLQTWGEALFTGRGVLDPATQQLRRDSILTSPPPNTATSGYGVGIGNRDGWWGHDGDFPGYNTSLFHEYDSDTTIIIVINTDDAVTVDGKSTPPVSAVQSALIAALP</sequence>
<evidence type="ECO:0000259" key="2">
    <source>
        <dbReference type="Pfam" id="PF00144"/>
    </source>
</evidence>
<keyword evidence="3" id="KW-0378">Hydrolase</keyword>
<dbReference type="PROSITE" id="PS51257">
    <property type="entry name" value="PROKAR_LIPOPROTEIN"/>
    <property type="match status" value="1"/>
</dbReference>
<dbReference type="EMBL" id="CP121270">
    <property type="protein sequence ID" value="WFP23227.1"/>
    <property type="molecule type" value="Genomic_DNA"/>
</dbReference>